<dbReference type="Pfam" id="PF13649">
    <property type="entry name" value="Methyltransf_25"/>
    <property type="match status" value="1"/>
</dbReference>
<comment type="caution">
    <text evidence="2">The sequence shown here is derived from an EMBL/GenBank/DDBJ whole genome shotgun (WGS) entry which is preliminary data.</text>
</comment>
<protein>
    <submittedName>
        <fullName evidence="2">Methyltransferase</fullName>
    </submittedName>
</protein>
<evidence type="ECO:0000313" key="3">
    <source>
        <dbReference type="Proteomes" id="UP000239549"/>
    </source>
</evidence>
<dbReference type="AlphaFoldDB" id="A0A2L2XL44"/>
<dbReference type="Gene3D" id="3.40.50.150">
    <property type="entry name" value="Vaccinia Virus protein VP39"/>
    <property type="match status" value="1"/>
</dbReference>
<dbReference type="Gene3D" id="2.20.25.110">
    <property type="entry name" value="S-adenosyl-L-methionine-dependent methyltransferases"/>
    <property type="match status" value="1"/>
</dbReference>
<dbReference type="CDD" id="cd02440">
    <property type="entry name" value="AdoMet_MTases"/>
    <property type="match status" value="1"/>
</dbReference>
<gene>
    <name evidence="2" type="ORF">DCCM_3781</name>
</gene>
<keyword evidence="3" id="KW-1185">Reference proteome</keyword>
<dbReference type="InterPro" id="IPR029063">
    <property type="entry name" value="SAM-dependent_MTases_sf"/>
</dbReference>
<dbReference type="SUPFAM" id="SSF53335">
    <property type="entry name" value="S-adenosyl-L-methionine-dependent methyltransferases"/>
    <property type="match status" value="1"/>
</dbReference>
<proteinExistence type="predicted"/>
<organism evidence="2 3">
    <name type="scientific">Desulfocucumis palustris</name>
    <dbReference type="NCBI Taxonomy" id="1898651"/>
    <lineage>
        <taxon>Bacteria</taxon>
        <taxon>Bacillati</taxon>
        <taxon>Bacillota</taxon>
        <taxon>Clostridia</taxon>
        <taxon>Eubacteriales</taxon>
        <taxon>Desulfocucumaceae</taxon>
        <taxon>Desulfocucumis</taxon>
    </lineage>
</organism>
<accession>A0A2L2XL44</accession>
<dbReference type="GO" id="GO:0032259">
    <property type="term" value="P:methylation"/>
    <property type="evidence" value="ECO:0007669"/>
    <property type="project" value="UniProtKB-KW"/>
</dbReference>
<evidence type="ECO:0000259" key="1">
    <source>
        <dbReference type="Pfam" id="PF13649"/>
    </source>
</evidence>
<dbReference type="GO" id="GO:0008168">
    <property type="term" value="F:methyltransferase activity"/>
    <property type="evidence" value="ECO:0007669"/>
    <property type="project" value="UniProtKB-KW"/>
</dbReference>
<name>A0A2L2XL44_9FIRM</name>
<feature type="domain" description="Methyltransferase" evidence="1">
    <location>
        <begin position="50"/>
        <end position="145"/>
    </location>
</feature>
<evidence type="ECO:0000313" key="2">
    <source>
        <dbReference type="EMBL" id="GBF34661.1"/>
    </source>
</evidence>
<sequence>MTNWTTFFKRGPGHGVEKTSHINPPVWGLTDSQLTLIKHLVEKNNIKTALDAACGNGEVALALTGLGVDVTALGTERRMLESARRKSAGGRSPAFLLGDMRDVSGFNLKKCDLITCMGNSISYLLNTDDMLGTLAQFYTLLRPGGIVLIHTLNYDFILEEEVKWFPLPELTGEGLTVTAGLDVSPDSGGSKLVFNLIAGRMEKTAGGKYEIPIKPVLRQELNIMLCELGFKKIKNYFGDCKKFDCECLHSITVAYRPARPEKQQNG</sequence>
<dbReference type="EMBL" id="BFAV01000149">
    <property type="protein sequence ID" value="GBF34661.1"/>
    <property type="molecule type" value="Genomic_DNA"/>
</dbReference>
<dbReference type="Proteomes" id="UP000239549">
    <property type="component" value="Unassembled WGS sequence"/>
</dbReference>
<keyword evidence="2" id="KW-0808">Transferase</keyword>
<reference evidence="3" key="1">
    <citation type="submission" date="2018-02" db="EMBL/GenBank/DDBJ databases">
        <title>Genome sequence of Desulfocucumis palustris strain NAW-5.</title>
        <authorList>
            <person name="Watanabe M."/>
            <person name="Kojima H."/>
            <person name="Fukui M."/>
        </authorList>
    </citation>
    <scope>NUCLEOTIDE SEQUENCE [LARGE SCALE GENOMIC DNA]</scope>
    <source>
        <strain evidence="3">NAW-5</strain>
    </source>
</reference>
<keyword evidence="2" id="KW-0489">Methyltransferase</keyword>
<dbReference type="InterPro" id="IPR041698">
    <property type="entry name" value="Methyltransf_25"/>
</dbReference>